<dbReference type="PANTHER" id="PTHR47595:SF1">
    <property type="entry name" value="MYB_SANT-LIKE DNA-BINDING DOMAIN-CONTAINING PROTEIN"/>
    <property type="match status" value="1"/>
</dbReference>
<dbReference type="Pfam" id="PF13837">
    <property type="entry name" value="Myb_DNA-bind_4"/>
    <property type="match status" value="1"/>
</dbReference>
<proteinExistence type="predicted"/>
<feature type="region of interest" description="Disordered" evidence="1">
    <location>
        <begin position="341"/>
        <end position="361"/>
    </location>
</feature>
<dbReference type="EMBL" id="OV651830">
    <property type="protein sequence ID" value="CAH1105142.1"/>
    <property type="molecule type" value="Genomic_DNA"/>
</dbReference>
<dbReference type="PANTHER" id="PTHR47595">
    <property type="entry name" value="HEAT SHOCK 70 KDA PROTEIN 14"/>
    <property type="match status" value="1"/>
</dbReference>
<reference evidence="3" key="1">
    <citation type="submission" date="2022-01" db="EMBL/GenBank/DDBJ databases">
        <authorList>
            <person name="King R."/>
        </authorList>
    </citation>
    <scope>NUCLEOTIDE SEQUENCE</scope>
</reference>
<feature type="region of interest" description="Disordered" evidence="1">
    <location>
        <begin position="242"/>
        <end position="268"/>
    </location>
</feature>
<dbReference type="Gene3D" id="1.10.10.60">
    <property type="entry name" value="Homeodomain-like"/>
    <property type="match status" value="1"/>
</dbReference>
<evidence type="ECO:0000313" key="4">
    <source>
        <dbReference type="Proteomes" id="UP001153636"/>
    </source>
</evidence>
<dbReference type="OrthoDB" id="6816023at2759"/>
<organism evidence="3 4">
    <name type="scientific">Psylliodes chrysocephalus</name>
    <dbReference type="NCBI Taxonomy" id="3402493"/>
    <lineage>
        <taxon>Eukaryota</taxon>
        <taxon>Metazoa</taxon>
        <taxon>Ecdysozoa</taxon>
        <taxon>Arthropoda</taxon>
        <taxon>Hexapoda</taxon>
        <taxon>Insecta</taxon>
        <taxon>Pterygota</taxon>
        <taxon>Neoptera</taxon>
        <taxon>Endopterygota</taxon>
        <taxon>Coleoptera</taxon>
        <taxon>Polyphaga</taxon>
        <taxon>Cucujiformia</taxon>
        <taxon>Chrysomeloidea</taxon>
        <taxon>Chrysomelidae</taxon>
        <taxon>Galerucinae</taxon>
        <taxon>Alticini</taxon>
        <taxon>Psylliodes</taxon>
    </lineage>
</organism>
<evidence type="ECO:0000313" key="3">
    <source>
        <dbReference type="EMBL" id="CAH1105142.1"/>
    </source>
</evidence>
<dbReference type="Proteomes" id="UP001153636">
    <property type="component" value="Chromosome 18"/>
</dbReference>
<protein>
    <recommendedName>
        <fullName evidence="2">Myb/SANT-like DNA-binding domain-containing protein</fullName>
    </recommendedName>
</protein>
<dbReference type="AlphaFoldDB" id="A0A9P0GD55"/>
<feature type="compositionally biased region" description="Basic residues" evidence="1">
    <location>
        <begin position="346"/>
        <end position="361"/>
    </location>
</feature>
<evidence type="ECO:0000256" key="1">
    <source>
        <dbReference type="SAM" id="MobiDB-lite"/>
    </source>
</evidence>
<feature type="compositionally biased region" description="Polar residues" evidence="1">
    <location>
        <begin position="244"/>
        <end position="260"/>
    </location>
</feature>
<gene>
    <name evidence="3" type="ORF">PSYICH_LOCUS5787</name>
</gene>
<accession>A0A9P0GD55</accession>
<name>A0A9P0GD55_9CUCU</name>
<dbReference type="InterPro" id="IPR044822">
    <property type="entry name" value="Myb_DNA-bind_4"/>
</dbReference>
<evidence type="ECO:0000259" key="2">
    <source>
        <dbReference type="Pfam" id="PF13837"/>
    </source>
</evidence>
<feature type="domain" description="Myb/SANT-like DNA-binding" evidence="2">
    <location>
        <begin position="115"/>
        <end position="208"/>
    </location>
</feature>
<sequence length="361" mass="41384">MEAVDFILNNKLISFEATIEECVNLLNDDEYTLDFITRAVRTESLIQYGITADNFPDVIRASKQPHAPEALRRLEANERDVDVNECDTESQKKSVQTSSETDIVWVSHKKSPLDNEATKFLLNLRGRPEYQRMFSDKKNKKINIWQKIAEEMKKAGYNLGESIKQNTEKCRQKFANLQKSYINFLDSVKKTGAEYQSKPAYFDDIHKILGEKDKVSPKFLIDSMTSSNEKLIPTDVDLAEAGPSTRNVDISSDSETQSRQALEDPTMPKNRFTAAKKTVREQNTKGNIVEVIKEMNEKQINELKNITSIIKDNMEKQNALLQTQSEQRQELINILKTIVQSDSKTSKIHHKKRRRSSTSSD</sequence>
<keyword evidence="4" id="KW-1185">Reference proteome</keyword>